<dbReference type="Pfam" id="PF25052">
    <property type="entry name" value="AtDEF-like"/>
    <property type="match status" value="1"/>
</dbReference>
<dbReference type="Proteomes" id="UP001417504">
    <property type="component" value="Unassembled WGS sequence"/>
</dbReference>
<gene>
    <name evidence="6" type="ORF">Sjap_026117</name>
</gene>
<keyword evidence="2" id="KW-0929">Antimicrobial</keyword>
<evidence type="ECO:0000313" key="6">
    <source>
        <dbReference type="EMBL" id="KAK9085706.1"/>
    </source>
</evidence>
<name>A0AAP0E303_9MAGN</name>
<dbReference type="AlphaFoldDB" id="A0AAP0E303"/>
<organism evidence="6 7">
    <name type="scientific">Stephania japonica</name>
    <dbReference type="NCBI Taxonomy" id="461633"/>
    <lineage>
        <taxon>Eukaryota</taxon>
        <taxon>Viridiplantae</taxon>
        <taxon>Streptophyta</taxon>
        <taxon>Embryophyta</taxon>
        <taxon>Tracheophyta</taxon>
        <taxon>Spermatophyta</taxon>
        <taxon>Magnoliopsida</taxon>
        <taxon>Ranunculales</taxon>
        <taxon>Menispermaceae</taxon>
        <taxon>Menispermoideae</taxon>
        <taxon>Cissampelideae</taxon>
        <taxon>Stephania</taxon>
    </lineage>
</organism>
<keyword evidence="5" id="KW-0732">Signal</keyword>
<keyword evidence="3" id="KW-0295">Fungicide</keyword>
<evidence type="ECO:0000256" key="2">
    <source>
        <dbReference type="ARBA" id="ARBA00022529"/>
    </source>
</evidence>
<dbReference type="GO" id="GO:0031640">
    <property type="term" value="P:killing of cells of another organism"/>
    <property type="evidence" value="ECO:0007669"/>
    <property type="project" value="UniProtKB-KW"/>
</dbReference>
<dbReference type="GO" id="GO:0050832">
    <property type="term" value="P:defense response to fungus"/>
    <property type="evidence" value="ECO:0007669"/>
    <property type="project" value="UniProtKB-KW"/>
</dbReference>
<dbReference type="EMBL" id="JBBNAE010000011">
    <property type="protein sequence ID" value="KAK9085706.1"/>
    <property type="molecule type" value="Genomic_DNA"/>
</dbReference>
<evidence type="ECO:0000256" key="3">
    <source>
        <dbReference type="ARBA" id="ARBA00022577"/>
    </source>
</evidence>
<feature type="signal peptide" evidence="5">
    <location>
        <begin position="1"/>
        <end position="27"/>
    </location>
</feature>
<comment type="similarity">
    <text evidence="1">Belongs to the DEFL family.</text>
</comment>
<feature type="chain" id="PRO_5042998951" description="Defensin" evidence="5">
    <location>
        <begin position="28"/>
        <end position="79"/>
    </location>
</feature>
<evidence type="ECO:0000256" key="1">
    <source>
        <dbReference type="ARBA" id="ARBA00006722"/>
    </source>
</evidence>
<comment type="caution">
    <text evidence="6">The sequence shown here is derived from an EMBL/GenBank/DDBJ whole genome shotgun (WGS) entry which is preliminary data.</text>
</comment>
<evidence type="ECO:0000256" key="5">
    <source>
        <dbReference type="SAM" id="SignalP"/>
    </source>
</evidence>
<sequence>MASRSVKAISFIAILLFVCLLAAPAETAEVTADGHRQTCKRRMGSCGQYHNCYNYCKSQGHSYYGGGCNSGYCYCYYYC</sequence>
<reference evidence="6 7" key="1">
    <citation type="submission" date="2024-01" db="EMBL/GenBank/DDBJ databases">
        <title>Genome assemblies of Stephania.</title>
        <authorList>
            <person name="Yang L."/>
        </authorList>
    </citation>
    <scope>NUCLEOTIDE SEQUENCE [LARGE SCALE GENOMIC DNA]</scope>
    <source>
        <strain evidence="6">QJT</strain>
        <tissue evidence="6">Leaf</tissue>
    </source>
</reference>
<accession>A0AAP0E303</accession>
<protein>
    <recommendedName>
        <fullName evidence="8">Defensin</fullName>
    </recommendedName>
</protein>
<evidence type="ECO:0000313" key="7">
    <source>
        <dbReference type="Proteomes" id="UP001417504"/>
    </source>
</evidence>
<keyword evidence="4" id="KW-0611">Plant defense</keyword>
<dbReference type="InterPro" id="IPR010851">
    <property type="entry name" value="DEFL"/>
</dbReference>
<keyword evidence="7" id="KW-1185">Reference proteome</keyword>
<proteinExistence type="inferred from homology"/>
<evidence type="ECO:0008006" key="8">
    <source>
        <dbReference type="Google" id="ProtNLM"/>
    </source>
</evidence>
<evidence type="ECO:0000256" key="4">
    <source>
        <dbReference type="ARBA" id="ARBA00022821"/>
    </source>
</evidence>